<dbReference type="Pfam" id="PF00687">
    <property type="entry name" value="Ribosomal_L1"/>
    <property type="match status" value="1"/>
</dbReference>
<dbReference type="AlphaFoldDB" id="A0A9J6GSF9"/>
<dbReference type="Gene3D" id="3.40.50.790">
    <property type="match status" value="1"/>
</dbReference>
<evidence type="ECO:0000256" key="2">
    <source>
        <dbReference type="ARBA" id="ARBA00022980"/>
    </source>
</evidence>
<dbReference type="GO" id="GO:0006412">
    <property type="term" value="P:translation"/>
    <property type="evidence" value="ECO:0007669"/>
    <property type="project" value="InterPro"/>
</dbReference>
<dbReference type="GO" id="GO:0003735">
    <property type="term" value="F:structural constituent of ribosome"/>
    <property type="evidence" value="ECO:0007669"/>
    <property type="project" value="InterPro"/>
</dbReference>
<keyword evidence="6" id="KW-1185">Reference proteome</keyword>
<evidence type="ECO:0000256" key="1">
    <source>
        <dbReference type="ARBA" id="ARBA00010531"/>
    </source>
</evidence>
<dbReference type="PIRSF" id="PIRSF002155">
    <property type="entry name" value="Ribosomal_L1"/>
    <property type="match status" value="1"/>
</dbReference>
<dbReference type="InterPro" id="IPR016095">
    <property type="entry name" value="Ribosomal_uL1_3-a/b-sand"/>
</dbReference>
<dbReference type="GO" id="GO:0003723">
    <property type="term" value="F:RNA binding"/>
    <property type="evidence" value="ECO:0007669"/>
    <property type="project" value="InterPro"/>
</dbReference>
<reference evidence="5 6" key="1">
    <citation type="journal article" date="2020" name="Cell">
        <title>Large-Scale Comparative Analyses of Tick Genomes Elucidate Their Genetic Diversity and Vector Capacities.</title>
        <authorList>
            <consortium name="Tick Genome and Microbiome Consortium (TIGMIC)"/>
            <person name="Jia N."/>
            <person name="Wang J."/>
            <person name="Shi W."/>
            <person name="Du L."/>
            <person name="Sun Y."/>
            <person name="Zhan W."/>
            <person name="Jiang J.F."/>
            <person name="Wang Q."/>
            <person name="Zhang B."/>
            <person name="Ji P."/>
            <person name="Bell-Sakyi L."/>
            <person name="Cui X.M."/>
            <person name="Yuan T.T."/>
            <person name="Jiang B.G."/>
            <person name="Yang W.F."/>
            <person name="Lam T.T."/>
            <person name="Chang Q.C."/>
            <person name="Ding S.J."/>
            <person name="Wang X.J."/>
            <person name="Zhu J.G."/>
            <person name="Ruan X.D."/>
            <person name="Zhao L."/>
            <person name="Wei J.T."/>
            <person name="Ye R.Z."/>
            <person name="Que T.C."/>
            <person name="Du C.H."/>
            <person name="Zhou Y.H."/>
            <person name="Cheng J.X."/>
            <person name="Dai P.F."/>
            <person name="Guo W.B."/>
            <person name="Han X.H."/>
            <person name="Huang E.J."/>
            <person name="Li L.F."/>
            <person name="Wei W."/>
            <person name="Gao Y.C."/>
            <person name="Liu J.Z."/>
            <person name="Shao H.Z."/>
            <person name="Wang X."/>
            <person name="Wang C.C."/>
            <person name="Yang T.C."/>
            <person name="Huo Q.B."/>
            <person name="Li W."/>
            <person name="Chen H.Y."/>
            <person name="Chen S.E."/>
            <person name="Zhou L.G."/>
            <person name="Ni X.B."/>
            <person name="Tian J.H."/>
            <person name="Sheng Y."/>
            <person name="Liu T."/>
            <person name="Pan Y.S."/>
            <person name="Xia L.Y."/>
            <person name="Li J."/>
            <person name="Zhao F."/>
            <person name="Cao W.C."/>
        </authorList>
    </citation>
    <scope>NUCLEOTIDE SEQUENCE [LARGE SCALE GENOMIC DNA]</scope>
    <source>
        <strain evidence="5">HaeL-2018</strain>
    </source>
</reference>
<accession>A0A9J6GSF9</accession>
<name>A0A9J6GSF9_HAELO</name>
<dbReference type="Gene3D" id="3.30.190.20">
    <property type="match status" value="1"/>
</dbReference>
<evidence type="ECO:0000256" key="4">
    <source>
        <dbReference type="ARBA" id="ARBA00035241"/>
    </source>
</evidence>
<dbReference type="OrthoDB" id="2449818at2759"/>
<comment type="similarity">
    <text evidence="1">Belongs to the universal ribosomal protein uL1 family.</text>
</comment>
<dbReference type="CDD" id="cd00403">
    <property type="entry name" value="Ribosomal_L1"/>
    <property type="match status" value="1"/>
</dbReference>
<evidence type="ECO:0000256" key="3">
    <source>
        <dbReference type="ARBA" id="ARBA00023274"/>
    </source>
</evidence>
<dbReference type="InterPro" id="IPR028364">
    <property type="entry name" value="Ribosomal_uL1/biogenesis"/>
</dbReference>
<organism evidence="5 6">
    <name type="scientific">Haemaphysalis longicornis</name>
    <name type="common">Bush tick</name>
    <dbReference type="NCBI Taxonomy" id="44386"/>
    <lineage>
        <taxon>Eukaryota</taxon>
        <taxon>Metazoa</taxon>
        <taxon>Ecdysozoa</taxon>
        <taxon>Arthropoda</taxon>
        <taxon>Chelicerata</taxon>
        <taxon>Arachnida</taxon>
        <taxon>Acari</taxon>
        <taxon>Parasitiformes</taxon>
        <taxon>Ixodida</taxon>
        <taxon>Ixodoidea</taxon>
        <taxon>Ixodidae</taxon>
        <taxon>Haemaphysalinae</taxon>
        <taxon>Haemaphysalis</taxon>
    </lineage>
</organism>
<dbReference type="Proteomes" id="UP000821853">
    <property type="component" value="Unassembled WGS sequence"/>
</dbReference>
<proteinExistence type="inferred from homology"/>
<evidence type="ECO:0000313" key="6">
    <source>
        <dbReference type="Proteomes" id="UP000821853"/>
    </source>
</evidence>
<comment type="caution">
    <text evidence="5">The sequence shown here is derived from an EMBL/GenBank/DDBJ whole genome shotgun (WGS) entry which is preliminary data.</text>
</comment>
<evidence type="ECO:0000313" key="5">
    <source>
        <dbReference type="EMBL" id="KAH9377439.1"/>
    </source>
</evidence>
<keyword evidence="3" id="KW-0687">Ribonucleoprotein</keyword>
<keyword evidence="2" id="KW-0689">Ribosomal protein</keyword>
<sequence length="217" mass="25141">MEYQRNLERLHRCVAAVLEASARKRRRFLEFVDLQIAFTDNDFFRDKCIEFAVVMNHIPKPGLRVCVLGDAGHCEEARANDLPFTPSRDLRALDKHRHIKQLTNDFDVFVASHSVRRWLKHSPLGLGLKMADKWPKLLSHRRPLVEQVDKVKATARFRFGGESPRGLVVGNVGMSPRELAENIDDVVKHMEVVLRENWRNVRSMHIKSTMGPPQRIY</sequence>
<dbReference type="InterPro" id="IPR002143">
    <property type="entry name" value="Ribosomal_uL1"/>
</dbReference>
<protein>
    <recommendedName>
        <fullName evidence="4">Large ribosomal subunit protein uL1</fullName>
    </recommendedName>
</protein>
<dbReference type="VEuPathDB" id="VectorBase:HLOH_045928"/>
<gene>
    <name evidence="5" type="ORF">HPB48_010033</name>
</gene>
<dbReference type="SUPFAM" id="SSF56808">
    <property type="entry name" value="Ribosomal protein L1"/>
    <property type="match status" value="1"/>
</dbReference>
<dbReference type="EMBL" id="JABSTR010000008">
    <property type="protein sequence ID" value="KAH9377439.1"/>
    <property type="molecule type" value="Genomic_DNA"/>
</dbReference>
<dbReference type="InterPro" id="IPR023674">
    <property type="entry name" value="Ribosomal_uL1-like"/>
</dbReference>
<dbReference type="GO" id="GO:0015934">
    <property type="term" value="C:large ribosomal subunit"/>
    <property type="evidence" value="ECO:0007669"/>
    <property type="project" value="InterPro"/>
</dbReference>